<comment type="similarity">
    <text evidence="2">Belongs to the SusD family.</text>
</comment>
<evidence type="ECO:0000256" key="2">
    <source>
        <dbReference type="ARBA" id="ARBA00006275"/>
    </source>
</evidence>
<accession>A0A369QA61</accession>
<dbReference type="InterPro" id="IPR033985">
    <property type="entry name" value="SusD-like_N"/>
</dbReference>
<name>A0A369QA61_9BACT</name>
<keyword evidence="9" id="KW-1185">Reference proteome</keyword>
<dbReference type="Proteomes" id="UP000253919">
    <property type="component" value="Unassembled WGS sequence"/>
</dbReference>
<comment type="caution">
    <text evidence="8">The sequence shown here is derived from an EMBL/GenBank/DDBJ whole genome shotgun (WGS) entry which is preliminary data.</text>
</comment>
<keyword evidence="5" id="KW-0998">Cell outer membrane</keyword>
<dbReference type="Gene3D" id="1.25.40.390">
    <property type="match status" value="1"/>
</dbReference>
<dbReference type="OrthoDB" id="9792139at2"/>
<evidence type="ECO:0000259" key="6">
    <source>
        <dbReference type="Pfam" id="PF07980"/>
    </source>
</evidence>
<keyword evidence="4" id="KW-0472">Membrane</keyword>
<dbReference type="Pfam" id="PF07980">
    <property type="entry name" value="SusD_RagB"/>
    <property type="match status" value="1"/>
</dbReference>
<feature type="domain" description="RagB/SusD" evidence="6">
    <location>
        <begin position="263"/>
        <end position="530"/>
    </location>
</feature>
<organism evidence="8 9">
    <name type="scientific">Adhaeribacter pallidiroseus</name>
    <dbReference type="NCBI Taxonomy" id="2072847"/>
    <lineage>
        <taxon>Bacteria</taxon>
        <taxon>Pseudomonadati</taxon>
        <taxon>Bacteroidota</taxon>
        <taxon>Cytophagia</taxon>
        <taxon>Cytophagales</taxon>
        <taxon>Hymenobacteraceae</taxon>
        <taxon>Adhaeribacter</taxon>
    </lineage>
</organism>
<dbReference type="EMBL" id="QASA01000001">
    <property type="protein sequence ID" value="RDC61791.1"/>
    <property type="molecule type" value="Genomic_DNA"/>
</dbReference>
<proteinExistence type="inferred from homology"/>
<dbReference type="SUPFAM" id="SSF48452">
    <property type="entry name" value="TPR-like"/>
    <property type="match status" value="1"/>
</dbReference>
<evidence type="ECO:0000256" key="3">
    <source>
        <dbReference type="ARBA" id="ARBA00022729"/>
    </source>
</evidence>
<dbReference type="GO" id="GO:0009279">
    <property type="term" value="C:cell outer membrane"/>
    <property type="evidence" value="ECO:0007669"/>
    <property type="project" value="UniProtKB-SubCell"/>
</dbReference>
<sequence>MRRIYVSACLLGALLLTNCQDDLEKTNPNQLVVENYFKNATELQGAVNSIYSAMRGTNLMSREWFFTHDMRSPDYTSGGPALEAPRGQILTGGTTPDNPVITASFTGLYAMVHRANTVIANAPKASETASDADKATIQALVAEARFLRGWAYFELVNFWGEVPIYTEPVAAVDAFKPKSPIADVYAVVIEDLKAAQAGLPAKQTGDNRGRASGDAATAFLGKAYLQQLDYANARIELLKLYGKYTLTPVYNDNFREENEFNSESIWEQVNVANASNGFNWNGDASGLGAALGTVRSQEINPLSWRNMIPSDKLLNEYETPANTPGLAKVDPRMNFTVYFPDIAPTVTGLPVTPDTFKDKTGADVPMTEAAQGNANKSNINGKQVKVSWEKYAAIYKTNADPTFVVSGINLRVLRYAEVLLMLAEVEANAGDLSKAVSYLNELRARPDVQMPPYPTAKYSVNSKEEVMRAVIHESAVERGGEEGRDFDTLRWIRAKYISTTPSPFENYTFNEATHMYLPLPQNEVSRNPNL</sequence>
<evidence type="ECO:0000256" key="5">
    <source>
        <dbReference type="ARBA" id="ARBA00023237"/>
    </source>
</evidence>
<evidence type="ECO:0008006" key="10">
    <source>
        <dbReference type="Google" id="ProtNLM"/>
    </source>
</evidence>
<comment type="subcellular location">
    <subcellularLocation>
        <location evidence="1">Cell outer membrane</location>
    </subcellularLocation>
</comment>
<evidence type="ECO:0000313" key="9">
    <source>
        <dbReference type="Proteomes" id="UP000253919"/>
    </source>
</evidence>
<reference evidence="8 9" key="1">
    <citation type="submission" date="2018-04" db="EMBL/GenBank/DDBJ databases">
        <title>Adhaeribacter sp. HMF7616 genome sequencing and assembly.</title>
        <authorList>
            <person name="Kang H."/>
            <person name="Kang J."/>
            <person name="Cha I."/>
            <person name="Kim H."/>
            <person name="Joh K."/>
        </authorList>
    </citation>
    <scope>NUCLEOTIDE SEQUENCE [LARGE SCALE GENOMIC DNA]</scope>
    <source>
        <strain evidence="8 9">HMF7616</strain>
    </source>
</reference>
<keyword evidence="3" id="KW-0732">Signal</keyword>
<evidence type="ECO:0000256" key="4">
    <source>
        <dbReference type="ARBA" id="ARBA00023136"/>
    </source>
</evidence>
<feature type="domain" description="SusD-like N-terminal" evidence="7">
    <location>
        <begin position="95"/>
        <end position="225"/>
    </location>
</feature>
<protein>
    <recommendedName>
        <fullName evidence="10">RagB/SusD family nutrient uptake outer membrane protein</fullName>
    </recommendedName>
</protein>
<evidence type="ECO:0000259" key="7">
    <source>
        <dbReference type="Pfam" id="PF14322"/>
    </source>
</evidence>
<gene>
    <name evidence="8" type="ORF">AHMF7616_00380</name>
</gene>
<dbReference type="Pfam" id="PF14322">
    <property type="entry name" value="SusD-like_3"/>
    <property type="match status" value="1"/>
</dbReference>
<evidence type="ECO:0000256" key="1">
    <source>
        <dbReference type="ARBA" id="ARBA00004442"/>
    </source>
</evidence>
<dbReference type="InterPro" id="IPR012944">
    <property type="entry name" value="SusD_RagB_dom"/>
</dbReference>
<evidence type="ECO:0000313" key="8">
    <source>
        <dbReference type="EMBL" id="RDC61791.1"/>
    </source>
</evidence>
<dbReference type="AlphaFoldDB" id="A0A369QA61"/>
<dbReference type="InterPro" id="IPR011990">
    <property type="entry name" value="TPR-like_helical_dom_sf"/>
</dbReference>
<dbReference type="RefSeq" id="WP_115371334.1">
    <property type="nucleotide sequence ID" value="NZ_QASA01000001.1"/>
</dbReference>